<keyword evidence="2" id="KW-1185">Reference proteome</keyword>
<dbReference type="SUPFAM" id="SSF53448">
    <property type="entry name" value="Nucleotide-diphospho-sugar transferases"/>
    <property type="match status" value="1"/>
</dbReference>
<dbReference type="AlphaFoldDB" id="A0A2S6I0C2"/>
<evidence type="ECO:0000313" key="1">
    <source>
        <dbReference type="EMBL" id="PPK84312.1"/>
    </source>
</evidence>
<reference evidence="1 2" key="1">
    <citation type="submission" date="2018-02" db="EMBL/GenBank/DDBJ databases">
        <title>Genomic Encyclopedia of Archaeal and Bacterial Type Strains, Phase II (KMG-II): from individual species to whole genera.</title>
        <authorList>
            <person name="Goeker M."/>
        </authorList>
    </citation>
    <scope>NUCLEOTIDE SEQUENCE [LARGE SCALE GENOMIC DNA]</scope>
    <source>
        <strain evidence="1 2">DSM 29526</strain>
    </source>
</reference>
<dbReference type="PANTHER" id="PTHR36529:SF1">
    <property type="entry name" value="GLYCOSYLTRANSFERASE"/>
    <property type="match status" value="1"/>
</dbReference>
<evidence type="ECO:0008006" key="3">
    <source>
        <dbReference type="Google" id="ProtNLM"/>
    </source>
</evidence>
<name>A0A2S6I0C2_9BACT</name>
<dbReference type="RefSeq" id="WP_170067801.1">
    <property type="nucleotide sequence ID" value="NZ_PTJC01000008.1"/>
</dbReference>
<organism evidence="1 2">
    <name type="scientific">Neolewinella xylanilytica</name>
    <dbReference type="NCBI Taxonomy" id="1514080"/>
    <lineage>
        <taxon>Bacteria</taxon>
        <taxon>Pseudomonadati</taxon>
        <taxon>Bacteroidota</taxon>
        <taxon>Saprospiria</taxon>
        <taxon>Saprospirales</taxon>
        <taxon>Lewinellaceae</taxon>
        <taxon>Neolewinella</taxon>
    </lineage>
</organism>
<dbReference type="Pfam" id="PF09837">
    <property type="entry name" value="DUF2064"/>
    <property type="match status" value="1"/>
</dbReference>
<dbReference type="PANTHER" id="PTHR36529">
    <property type="entry name" value="SLL1095 PROTEIN"/>
    <property type="match status" value="1"/>
</dbReference>
<dbReference type="EMBL" id="PTJC01000008">
    <property type="protein sequence ID" value="PPK84312.1"/>
    <property type="molecule type" value="Genomic_DNA"/>
</dbReference>
<dbReference type="Gene3D" id="3.90.550.10">
    <property type="entry name" value="Spore Coat Polysaccharide Biosynthesis Protein SpsA, Chain A"/>
    <property type="match status" value="1"/>
</dbReference>
<sequence length="220" mass="24131">MNQPTAILLFSRSASTEAVTKFGGCRRGGLRVANALIGRTKRTLDRVGLPVIHFDEAAQVGDTFGDRLDGCLKSVFSEGYGSVIVVGNDSPGLTVQHLRAAAHQLTAGRDVLGPDRRGGIFLIGIRQSTFESASLRSIPWQTNGVYRELHRVLGTPELLRPLADCNGVEDILLNWKRWKARLSELYDIVCGRTESEWEGKRSRPCIGCRDTFGRAPPARA</sequence>
<accession>A0A2S6I0C2</accession>
<dbReference type="InterPro" id="IPR018641">
    <property type="entry name" value="Trfase_1_rSAM/seldom-assoc"/>
</dbReference>
<dbReference type="InterPro" id="IPR029044">
    <property type="entry name" value="Nucleotide-diphossugar_trans"/>
</dbReference>
<proteinExistence type="predicted"/>
<protein>
    <recommendedName>
        <fullName evidence="3">DUF2064 domain-containing protein</fullName>
    </recommendedName>
</protein>
<dbReference type="Proteomes" id="UP000237662">
    <property type="component" value="Unassembled WGS sequence"/>
</dbReference>
<gene>
    <name evidence="1" type="ORF">CLV84_4082</name>
</gene>
<evidence type="ECO:0000313" key="2">
    <source>
        <dbReference type="Proteomes" id="UP000237662"/>
    </source>
</evidence>
<comment type="caution">
    <text evidence="1">The sequence shown here is derived from an EMBL/GenBank/DDBJ whole genome shotgun (WGS) entry which is preliminary data.</text>
</comment>